<dbReference type="UniPathway" id="UPA00629">
    <property type="reaction ID" value="UER00681"/>
</dbReference>
<dbReference type="Pfam" id="PF00480">
    <property type="entry name" value="ROK"/>
    <property type="match status" value="1"/>
</dbReference>
<evidence type="ECO:0000256" key="4">
    <source>
        <dbReference type="ARBA" id="ARBA00022741"/>
    </source>
</evidence>
<evidence type="ECO:0000256" key="5">
    <source>
        <dbReference type="ARBA" id="ARBA00022777"/>
    </source>
</evidence>
<evidence type="ECO:0000256" key="1">
    <source>
        <dbReference type="ARBA" id="ARBA00011738"/>
    </source>
</evidence>
<dbReference type="GO" id="GO:0005524">
    <property type="term" value="F:ATP binding"/>
    <property type="evidence" value="ECO:0007669"/>
    <property type="project" value="UniProtKB-UniRule"/>
</dbReference>
<evidence type="ECO:0000313" key="17">
    <source>
        <dbReference type="Proteomes" id="UP000183316"/>
    </source>
</evidence>
<feature type="binding site" evidence="15">
    <location>
        <begin position="145"/>
        <end position="152"/>
    </location>
    <ligand>
        <name>ATP</name>
        <dbReference type="ChEBI" id="CHEBI:30616"/>
    </ligand>
</feature>
<organism evidence="16 17">
    <name type="scientific">Escherichia coli O25b:H4</name>
    <dbReference type="NCBI Taxonomy" id="941280"/>
    <lineage>
        <taxon>Bacteria</taxon>
        <taxon>Pseudomonadati</taxon>
        <taxon>Pseudomonadota</taxon>
        <taxon>Gammaproteobacteria</taxon>
        <taxon>Enterobacterales</taxon>
        <taxon>Enterobacteriaceae</taxon>
        <taxon>Escherichia</taxon>
    </lineage>
</organism>
<evidence type="ECO:0000256" key="2">
    <source>
        <dbReference type="ARBA" id="ARBA00022679"/>
    </source>
</evidence>
<comment type="catalytic activity">
    <reaction evidence="15">
        <text>an N-acyl-D-mannosamine + ATP = an N-acyl-D-mannosamine 6-phosphate + ADP + H(+)</text>
        <dbReference type="Rhea" id="RHEA:23832"/>
        <dbReference type="ChEBI" id="CHEBI:15378"/>
        <dbReference type="ChEBI" id="CHEBI:16062"/>
        <dbReference type="ChEBI" id="CHEBI:30616"/>
        <dbReference type="ChEBI" id="CHEBI:57666"/>
        <dbReference type="ChEBI" id="CHEBI:456216"/>
        <dbReference type="EC" id="2.7.1.60"/>
    </reaction>
</comment>
<dbReference type="Proteomes" id="UP000183316">
    <property type="component" value="Chromosome"/>
</dbReference>
<keyword evidence="5 15" id="KW-0418">Kinase</keyword>
<dbReference type="PROSITE" id="PS01125">
    <property type="entry name" value="ROK"/>
    <property type="match status" value="1"/>
</dbReference>
<evidence type="ECO:0000256" key="9">
    <source>
        <dbReference type="ARBA" id="ARBA00060606"/>
    </source>
</evidence>
<dbReference type="SUPFAM" id="SSF53067">
    <property type="entry name" value="Actin-like ATPase domain"/>
    <property type="match status" value="1"/>
</dbReference>
<evidence type="ECO:0000256" key="13">
    <source>
        <dbReference type="ARBA" id="ARBA00078287"/>
    </source>
</evidence>
<name>A0A192CC53_ECO25</name>
<comment type="subunit">
    <text evidence="1 15">Homodimer.</text>
</comment>
<dbReference type="PANTHER" id="PTHR18964">
    <property type="entry name" value="ROK (REPRESSOR, ORF, KINASE) FAMILY"/>
    <property type="match status" value="1"/>
</dbReference>
<dbReference type="PANTHER" id="PTHR18964:SF169">
    <property type="entry name" value="N-ACETYLMANNOSAMINE KINASE"/>
    <property type="match status" value="1"/>
</dbReference>
<reference evidence="16 17" key="1">
    <citation type="submission" date="2016-03" db="EMBL/GenBank/DDBJ databases">
        <title>Genome Sequence and Comparative Pathogenic Determinants of Uropathogenic Escherichia coli O25b:H4, a Clinical Isolate from Saudi Arabia.</title>
        <authorList>
            <person name="Alyamani E.A.J."/>
            <person name="Khiyami M.A."/>
            <person name="Booq R.Y."/>
            <person name="Bahwerth F.S."/>
            <person name="Vaisvil B."/>
            <person name="Schmitt D.P."/>
            <person name="Kapatral V."/>
        </authorList>
    </citation>
    <scope>NUCLEOTIDE SEQUENCE [LARGE SCALE GENOMIC DNA]</scope>
    <source>
        <strain evidence="16 17">O25b:H4</strain>
    </source>
</reference>
<dbReference type="NCBIfam" id="NF003461">
    <property type="entry name" value="PRK05082.1"/>
    <property type="match status" value="1"/>
</dbReference>
<sequence>MSVVQHSDEKGGAMTTLAIDIGGTKLAAALIGADGQIRDRRELPTPASQTPQALRDALSALVSPLQAHAQRVAIASTGIIRDGSLLALNPHNLGGLLHFPLVKTLEQLTNLPTIAINDAQAAAWAEYQALDGDITDMVFITVSTGVGGGVVSGGKLRTGPGGLAGHIGHTLADPHGPVCGCGRTGCVEAIASGRGIAAAAQGELAGANAKTIFTRAGQGDEQAQQLIHRSARTLARLIADIKATTDCQCVVVGGSVGLAEGYLALVETYLAQEPAAFHVDLLAAHYRHDAGLLGAALLAQGEIL</sequence>
<evidence type="ECO:0000256" key="6">
    <source>
        <dbReference type="ARBA" id="ARBA00022833"/>
    </source>
</evidence>
<gene>
    <name evidence="15" type="primary">nanK</name>
    <name evidence="16" type="ORF">WLH_02427</name>
</gene>
<dbReference type="AlphaFoldDB" id="A0A192CC53"/>
<dbReference type="InterPro" id="IPR049874">
    <property type="entry name" value="ROK_cs"/>
</dbReference>
<keyword evidence="3 15" id="KW-0479">Metal-binding</keyword>
<proteinExistence type="inferred from homology"/>
<dbReference type="FunFam" id="3.30.420.40:FF:000062">
    <property type="entry name" value="N-acetylmannosamine kinase"/>
    <property type="match status" value="1"/>
</dbReference>
<evidence type="ECO:0000256" key="3">
    <source>
        <dbReference type="ARBA" id="ARBA00022723"/>
    </source>
</evidence>
<comment type="pathway">
    <text evidence="9 15">Amino-sugar metabolism; N-acetylneuraminate degradation; D-fructose 6-phosphate from N-acetylneuraminate: step 2/5.</text>
</comment>
<evidence type="ECO:0000256" key="7">
    <source>
        <dbReference type="ARBA" id="ARBA00022840"/>
    </source>
</evidence>
<keyword evidence="8 15" id="KW-0119">Carbohydrate metabolism</keyword>
<dbReference type="FunFam" id="3.30.420.40:FF:000063">
    <property type="entry name" value="N-acetylmannosamine kinase"/>
    <property type="match status" value="1"/>
</dbReference>
<protein>
    <recommendedName>
        <fullName evidence="12 15">N-acetylmannosamine kinase</fullName>
        <ecNumber evidence="11 15">2.7.1.60</ecNumber>
    </recommendedName>
    <alternativeName>
        <fullName evidence="13 15">ManNAc kinase</fullName>
    </alternativeName>
    <alternativeName>
        <fullName evidence="14 15">N-acetyl-D-mannosamine kinase</fullName>
    </alternativeName>
</protein>
<evidence type="ECO:0000313" key="16">
    <source>
        <dbReference type="EMBL" id="ANK03688.1"/>
    </source>
</evidence>
<evidence type="ECO:0000256" key="14">
    <source>
        <dbReference type="ARBA" id="ARBA00079862"/>
    </source>
</evidence>
<dbReference type="InterPro" id="IPR043129">
    <property type="entry name" value="ATPase_NBD"/>
</dbReference>
<feature type="binding site" evidence="15">
    <location>
        <position position="181"/>
    </location>
    <ligand>
        <name>Zn(2+)</name>
        <dbReference type="ChEBI" id="CHEBI:29105"/>
    </ligand>
</feature>
<dbReference type="PATRIC" id="fig|941280.3.peg.2410"/>
<comment type="similarity">
    <text evidence="10 15">Belongs to the ROK (NagC/XylR) family. NanK subfamily.</text>
</comment>
<feature type="binding site" evidence="15">
    <location>
        <begin position="18"/>
        <end position="25"/>
    </location>
    <ligand>
        <name>ATP</name>
        <dbReference type="ChEBI" id="CHEBI:30616"/>
    </ligand>
</feature>
<keyword evidence="6 15" id="KW-0862">Zinc</keyword>
<keyword evidence="2 15" id="KW-0808">Transferase</keyword>
<dbReference type="HAMAP" id="MF_01234">
    <property type="entry name" value="ManNAc_kinase"/>
    <property type="match status" value="1"/>
</dbReference>
<evidence type="ECO:0000256" key="15">
    <source>
        <dbReference type="HAMAP-Rule" id="MF_01234"/>
    </source>
</evidence>
<dbReference type="CDD" id="cd24069">
    <property type="entry name" value="ASKHA_NBD_ROK_EcNanK-like"/>
    <property type="match status" value="1"/>
</dbReference>
<evidence type="ECO:0000256" key="8">
    <source>
        <dbReference type="ARBA" id="ARBA00023277"/>
    </source>
</evidence>
<feature type="binding site" evidence="15">
    <location>
        <position position="179"/>
    </location>
    <ligand>
        <name>Zn(2+)</name>
        <dbReference type="ChEBI" id="CHEBI:29105"/>
    </ligand>
</feature>
<dbReference type="GO" id="GO:0019262">
    <property type="term" value="P:N-acetylneuraminate catabolic process"/>
    <property type="evidence" value="ECO:0007669"/>
    <property type="project" value="UniProtKB-UniRule"/>
</dbReference>
<keyword evidence="4 15" id="KW-0547">Nucleotide-binding</keyword>
<dbReference type="EC" id="2.7.1.60" evidence="11 15"/>
<dbReference type="GO" id="GO:0009384">
    <property type="term" value="F:N-acylmannosamine kinase activity"/>
    <property type="evidence" value="ECO:0007669"/>
    <property type="project" value="UniProtKB-UniRule"/>
</dbReference>
<dbReference type="GO" id="GO:0008270">
    <property type="term" value="F:zinc ion binding"/>
    <property type="evidence" value="ECO:0007669"/>
    <property type="project" value="UniProtKB-UniRule"/>
</dbReference>
<feature type="binding site" evidence="15">
    <location>
        <position position="169"/>
    </location>
    <ligand>
        <name>Zn(2+)</name>
        <dbReference type="ChEBI" id="CHEBI:29105"/>
    </ligand>
</feature>
<feature type="binding site" evidence="15">
    <location>
        <position position="186"/>
    </location>
    <ligand>
        <name>Zn(2+)</name>
        <dbReference type="ChEBI" id="CHEBI:29105"/>
    </ligand>
</feature>
<evidence type="ECO:0000256" key="11">
    <source>
        <dbReference type="ARBA" id="ARBA00066377"/>
    </source>
</evidence>
<dbReference type="EMBL" id="CP015085">
    <property type="protein sequence ID" value="ANK03688.1"/>
    <property type="molecule type" value="Genomic_DNA"/>
</dbReference>
<dbReference type="InterPro" id="IPR000600">
    <property type="entry name" value="ROK"/>
</dbReference>
<dbReference type="NCBIfam" id="NF047821">
    <property type="entry name" value="NactlManKinNanK"/>
    <property type="match status" value="1"/>
</dbReference>
<keyword evidence="7 15" id="KW-0067">ATP-binding</keyword>
<dbReference type="Gene3D" id="3.30.420.40">
    <property type="match status" value="2"/>
</dbReference>
<evidence type="ECO:0000256" key="10">
    <source>
        <dbReference type="ARBA" id="ARBA00060726"/>
    </source>
</evidence>
<accession>A0A192CC53</accession>
<dbReference type="InterPro" id="IPR023945">
    <property type="entry name" value="ManNAc_kinase_bac"/>
</dbReference>
<evidence type="ECO:0000256" key="12">
    <source>
        <dbReference type="ARBA" id="ARBA00072700"/>
    </source>
</evidence>
<comment type="function">
    <text evidence="15">Catalyzes the phosphorylation of N-acetylmannosamine (ManNAc) to ManNAc-6-P.</text>
</comment>